<proteinExistence type="predicted"/>
<evidence type="ECO:0000256" key="2">
    <source>
        <dbReference type="ARBA" id="ARBA00022741"/>
    </source>
</evidence>
<dbReference type="InterPro" id="IPR004408">
    <property type="entry name" value="Biotin_CoA_COase_ligase"/>
</dbReference>
<dbReference type="EMBL" id="JAUSVX010000002">
    <property type="protein sequence ID" value="MDQ0468889.1"/>
    <property type="molecule type" value="Genomic_DNA"/>
</dbReference>
<dbReference type="CDD" id="cd16442">
    <property type="entry name" value="BPL"/>
    <property type="match status" value="1"/>
</dbReference>
<keyword evidence="3" id="KW-0067">ATP-binding</keyword>
<feature type="domain" description="BPL/LPL catalytic" evidence="7">
    <location>
        <begin position="1"/>
        <end position="181"/>
    </location>
</feature>
<dbReference type="SUPFAM" id="SSF55681">
    <property type="entry name" value="Class II aaRS and biotin synthetases"/>
    <property type="match status" value="1"/>
</dbReference>
<dbReference type="InterPro" id="IPR004143">
    <property type="entry name" value="BPL_LPL_catalytic"/>
</dbReference>
<sequence>MRLGQQARAAGFRHVHLPSIGSTNAEALARAEDRLWVTADEQFAGRGRRGREWASPPGNVYASLLLKDPASPRRAADLCFVAALAVADAVFAAAPRAAVGLALKWPNDALVYGAKVAGILVEGAHGQDGFAAVIGCGINVAFHPEGTPYAATHLAATDTATPGEVFAALSDGFARRLKQWDRGAGFPGIRSAWLAQAAGLGRRILVRLPSGELDGVFEALDEDGSLILRDGAGERRPVSAGEIFFPGLVPPGAA</sequence>
<keyword evidence="1 8" id="KW-0436">Ligase</keyword>
<keyword evidence="2" id="KW-0547">Nucleotide-binding</keyword>
<comment type="caution">
    <text evidence="8">The sequence shown here is derived from an EMBL/GenBank/DDBJ whole genome shotgun (WGS) entry which is preliminary data.</text>
</comment>
<evidence type="ECO:0000256" key="5">
    <source>
        <dbReference type="ARBA" id="ARBA00024227"/>
    </source>
</evidence>
<dbReference type="GO" id="GO:0004077">
    <property type="term" value="F:biotin--[biotin carboxyl-carrier protein] ligase activity"/>
    <property type="evidence" value="ECO:0007669"/>
    <property type="project" value="UniProtKB-EC"/>
</dbReference>
<dbReference type="Proteomes" id="UP001242480">
    <property type="component" value="Unassembled WGS sequence"/>
</dbReference>
<keyword evidence="9" id="KW-1185">Reference proteome</keyword>
<protein>
    <recommendedName>
        <fullName evidence="5">biotin--[biotin carboxyl-carrier protein] ligase</fullName>
        <ecNumber evidence="5">6.3.4.15</ecNumber>
    </recommendedName>
</protein>
<name>A0ABU0J3S8_9HYPH</name>
<organism evidence="8 9">
    <name type="scientific">Labrys wisconsinensis</name>
    <dbReference type="NCBI Taxonomy" id="425677"/>
    <lineage>
        <taxon>Bacteria</taxon>
        <taxon>Pseudomonadati</taxon>
        <taxon>Pseudomonadota</taxon>
        <taxon>Alphaproteobacteria</taxon>
        <taxon>Hyphomicrobiales</taxon>
        <taxon>Xanthobacteraceae</taxon>
        <taxon>Labrys</taxon>
    </lineage>
</organism>
<dbReference type="SUPFAM" id="SSF50037">
    <property type="entry name" value="C-terminal domain of transcriptional repressors"/>
    <property type="match status" value="1"/>
</dbReference>
<accession>A0ABU0J3S8</accession>
<dbReference type="PANTHER" id="PTHR12835">
    <property type="entry name" value="BIOTIN PROTEIN LIGASE"/>
    <property type="match status" value="1"/>
</dbReference>
<dbReference type="EC" id="6.3.4.15" evidence="5"/>
<dbReference type="Pfam" id="PF02237">
    <property type="entry name" value="BPL_C"/>
    <property type="match status" value="1"/>
</dbReference>
<evidence type="ECO:0000313" key="9">
    <source>
        <dbReference type="Proteomes" id="UP001242480"/>
    </source>
</evidence>
<evidence type="ECO:0000259" key="7">
    <source>
        <dbReference type="PROSITE" id="PS51733"/>
    </source>
</evidence>
<dbReference type="PROSITE" id="PS51733">
    <property type="entry name" value="BPL_LPL_CATALYTIC"/>
    <property type="match status" value="1"/>
</dbReference>
<evidence type="ECO:0000313" key="8">
    <source>
        <dbReference type="EMBL" id="MDQ0468889.1"/>
    </source>
</evidence>
<dbReference type="Pfam" id="PF03099">
    <property type="entry name" value="BPL_LplA_LipB"/>
    <property type="match status" value="1"/>
</dbReference>
<dbReference type="Gene3D" id="2.30.30.100">
    <property type="match status" value="1"/>
</dbReference>
<evidence type="ECO:0000256" key="4">
    <source>
        <dbReference type="ARBA" id="ARBA00023267"/>
    </source>
</evidence>
<dbReference type="InterPro" id="IPR008988">
    <property type="entry name" value="Transcriptional_repressor_C"/>
</dbReference>
<keyword evidence="4" id="KW-0092">Biotin</keyword>
<gene>
    <name evidence="8" type="ORF">QO011_001889</name>
</gene>
<dbReference type="InterPro" id="IPR003142">
    <property type="entry name" value="BPL_C"/>
</dbReference>
<dbReference type="RefSeq" id="WP_307270696.1">
    <property type="nucleotide sequence ID" value="NZ_JAUSVX010000002.1"/>
</dbReference>
<evidence type="ECO:0000256" key="6">
    <source>
        <dbReference type="ARBA" id="ARBA00047846"/>
    </source>
</evidence>
<evidence type="ECO:0000256" key="3">
    <source>
        <dbReference type="ARBA" id="ARBA00022840"/>
    </source>
</evidence>
<dbReference type="Gene3D" id="3.30.930.10">
    <property type="entry name" value="Bira Bifunctional Protein, Domain 2"/>
    <property type="match status" value="1"/>
</dbReference>
<comment type="catalytic activity">
    <reaction evidence="6">
        <text>biotin + L-lysyl-[protein] + ATP = N(6)-biotinyl-L-lysyl-[protein] + AMP + diphosphate + H(+)</text>
        <dbReference type="Rhea" id="RHEA:11756"/>
        <dbReference type="Rhea" id="RHEA-COMP:9752"/>
        <dbReference type="Rhea" id="RHEA-COMP:10505"/>
        <dbReference type="ChEBI" id="CHEBI:15378"/>
        <dbReference type="ChEBI" id="CHEBI:29969"/>
        <dbReference type="ChEBI" id="CHEBI:30616"/>
        <dbReference type="ChEBI" id="CHEBI:33019"/>
        <dbReference type="ChEBI" id="CHEBI:57586"/>
        <dbReference type="ChEBI" id="CHEBI:83144"/>
        <dbReference type="ChEBI" id="CHEBI:456215"/>
        <dbReference type="EC" id="6.3.4.15"/>
    </reaction>
</comment>
<evidence type="ECO:0000256" key="1">
    <source>
        <dbReference type="ARBA" id="ARBA00022598"/>
    </source>
</evidence>
<reference evidence="8 9" key="1">
    <citation type="submission" date="2023-07" db="EMBL/GenBank/DDBJ databases">
        <title>Genomic Encyclopedia of Type Strains, Phase IV (KMG-IV): sequencing the most valuable type-strain genomes for metagenomic binning, comparative biology and taxonomic classification.</title>
        <authorList>
            <person name="Goeker M."/>
        </authorList>
    </citation>
    <scope>NUCLEOTIDE SEQUENCE [LARGE SCALE GENOMIC DNA]</scope>
    <source>
        <strain evidence="8 9">DSM 19619</strain>
    </source>
</reference>
<dbReference type="InterPro" id="IPR045864">
    <property type="entry name" value="aa-tRNA-synth_II/BPL/LPL"/>
</dbReference>
<dbReference type="NCBIfam" id="TIGR00121">
    <property type="entry name" value="birA_ligase"/>
    <property type="match status" value="1"/>
</dbReference>
<dbReference type="PANTHER" id="PTHR12835:SF5">
    <property type="entry name" value="BIOTIN--PROTEIN LIGASE"/>
    <property type="match status" value="1"/>
</dbReference>